<evidence type="ECO:0008006" key="4">
    <source>
        <dbReference type="Google" id="ProtNLM"/>
    </source>
</evidence>
<dbReference type="OrthoDB" id="1849405at2"/>
<feature type="transmembrane region" description="Helical" evidence="1">
    <location>
        <begin position="47"/>
        <end position="64"/>
    </location>
</feature>
<evidence type="ECO:0000256" key="1">
    <source>
        <dbReference type="SAM" id="Phobius"/>
    </source>
</evidence>
<dbReference type="RefSeq" id="WP_055186399.1">
    <property type="nucleotide sequence ID" value="NZ_CYXN01000018.1"/>
</dbReference>
<keyword evidence="1" id="KW-1133">Transmembrane helix</keyword>
<organism evidence="2 3">
    <name type="scientific">Faecalibacterium prausnitzii</name>
    <dbReference type="NCBI Taxonomy" id="853"/>
    <lineage>
        <taxon>Bacteria</taxon>
        <taxon>Bacillati</taxon>
        <taxon>Bacillota</taxon>
        <taxon>Clostridia</taxon>
        <taxon>Eubacteriales</taxon>
        <taxon>Oscillospiraceae</taxon>
        <taxon>Faecalibacterium</taxon>
    </lineage>
</organism>
<proteinExistence type="predicted"/>
<dbReference type="EMBL" id="CYXN01000018">
    <property type="protein sequence ID" value="CUN11758.1"/>
    <property type="molecule type" value="Genomic_DNA"/>
</dbReference>
<dbReference type="Proteomes" id="UP000095649">
    <property type="component" value="Unassembled WGS sequence"/>
</dbReference>
<feature type="transmembrane region" description="Helical" evidence="1">
    <location>
        <begin position="12"/>
        <end position="32"/>
    </location>
</feature>
<keyword evidence="1" id="KW-0812">Transmembrane</keyword>
<feature type="transmembrane region" description="Helical" evidence="1">
    <location>
        <begin position="358"/>
        <end position="376"/>
    </location>
</feature>
<feature type="transmembrane region" description="Helical" evidence="1">
    <location>
        <begin position="204"/>
        <end position="225"/>
    </location>
</feature>
<evidence type="ECO:0000313" key="3">
    <source>
        <dbReference type="Proteomes" id="UP000095649"/>
    </source>
</evidence>
<feature type="transmembrane region" description="Helical" evidence="1">
    <location>
        <begin position="327"/>
        <end position="346"/>
    </location>
</feature>
<name>A0A173UDZ5_9FIRM</name>
<keyword evidence="1" id="KW-0472">Membrane</keyword>
<sequence length="451" mass="50447">MNREKHFHPLAALHLLRKTLLVYLLPLVQVLFDRNWDALRAALRQELVLLMFISAVCWAVYYASRWQVDAEGTVHVSWRLGVRLDRALRAEGLAALVLEQPLLYRLTGACRVVLYPVGQTKTITLYLTRQQAEELADVLLPVTEPLWHAPKGGEKLAFTVLGANGLSTLILWWLAIHQTQSYAPDAQTAALAQLGQLAALAARWLPLGMAWLLVLAGTLFCISLVRSALQAVHYTVWRTDTQLGSRGGFIRRYEMRLRLSQLNYADLRRSPATWALHYCPVFVSAGACRPELPLFVWREGTPLLRELLPEMAQLPPDTRADTTDRSVVFFLPAGIPLALCLLLTAVSRTTLPALTLPLLIPTGVFAALLGAAAVGWHREGVWQQQGQLLLCRQHWFHLHQLCVFHPDTGFTALQSPWAVTVQRANLTLVFPGKEKVTVRSVPLAALDFLEI</sequence>
<protein>
    <recommendedName>
        <fullName evidence="4">PH domain-containing protein</fullName>
    </recommendedName>
</protein>
<feature type="transmembrane region" description="Helical" evidence="1">
    <location>
        <begin position="156"/>
        <end position="175"/>
    </location>
</feature>
<reference evidence="2 3" key="1">
    <citation type="submission" date="2015-09" db="EMBL/GenBank/DDBJ databases">
        <authorList>
            <consortium name="Pathogen Informatics"/>
        </authorList>
    </citation>
    <scope>NUCLEOTIDE SEQUENCE [LARGE SCALE GENOMIC DNA]</scope>
    <source>
        <strain evidence="2 3">2789STDY5834970</strain>
    </source>
</reference>
<accession>A0A173UDZ5</accession>
<evidence type="ECO:0000313" key="2">
    <source>
        <dbReference type="EMBL" id="CUN11758.1"/>
    </source>
</evidence>
<dbReference type="AlphaFoldDB" id="A0A173UDZ5"/>
<gene>
    <name evidence="2" type="ORF">ERS852582_01999</name>
</gene>